<keyword evidence="2" id="KW-1185">Reference proteome</keyword>
<evidence type="ECO:0000313" key="2">
    <source>
        <dbReference type="Proteomes" id="UP001290455"/>
    </source>
</evidence>
<dbReference type="RefSeq" id="WP_322446205.1">
    <property type="nucleotide sequence ID" value="NZ_JAXOFX010000004.1"/>
</dbReference>
<gene>
    <name evidence="1" type="ORF">SM124_09165</name>
</gene>
<accession>A0ABU5IXS4</accession>
<reference evidence="1 2" key="1">
    <citation type="submission" date="2023-11" db="EMBL/GenBank/DDBJ databases">
        <title>Bacillus jintuensis, isolated from a mudflat on the Beibu Gulf coast.</title>
        <authorList>
            <person name="Li M."/>
        </authorList>
    </citation>
    <scope>NUCLEOTIDE SEQUENCE [LARGE SCALE GENOMIC DNA]</scope>
    <source>
        <strain evidence="1 2">31A1R</strain>
    </source>
</reference>
<dbReference type="Proteomes" id="UP001290455">
    <property type="component" value="Unassembled WGS sequence"/>
</dbReference>
<dbReference type="NCBIfam" id="TIGR04399">
    <property type="entry name" value="acc_Sec_SLAP"/>
    <property type="match status" value="1"/>
</dbReference>
<name>A0ABU5IXS4_9BACI</name>
<sequence length="296" mass="34214">MALFRKKKSVVIEEVEHKEISKEELDLENGDLVKTSLVFHPEWEIAPQEKYIYHFHHQQLPGLKPNQISISGIKLEEYDNDLYVIAFLRNTLEKPVRFETVSLLILDENSNPIAKQEFEMDDLGEIPSMSCMPWRFLFTEDERLTDKVPSQDNWKIAFELKKREREEHALDLAESWKSQLSMEQKEQLAKLVSSLPQLSLGEVNFMGIETKWTPENNLAVTLLIRNGSNKNIKLEQIPLIVEDATGDIIAQGGFKLEDFEVLANTSKPWTFIFPSELIAKSNPDLSTWKVYPPKQS</sequence>
<dbReference type="InterPro" id="IPR030910">
    <property type="entry name" value="SLAP_dom"/>
</dbReference>
<dbReference type="InterPro" id="IPR030911">
    <property type="entry name" value="Sec_acc_SLAP"/>
</dbReference>
<dbReference type="EMBL" id="JAXOFX010000004">
    <property type="protein sequence ID" value="MDZ5471916.1"/>
    <property type="molecule type" value="Genomic_DNA"/>
</dbReference>
<protein>
    <submittedName>
        <fullName evidence="1">Accessory Sec system S-layer assembly protein</fullName>
    </submittedName>
</protein>
<evidence type="ECO:0000313" key="1">
    <source>
        <dbReference type="EMBL" id="MDZ5471916.1"/>
    </source>
</evidence>
<comment type="caution">
    <text evidence="1">The sequence shown here is derived from an EMBL/GenBank/DDBJ whole genome shotgun (WGS) entry which is preliminary data.</text>
</comment>
<organism evidence="1 2">
    <name type="scientific">Robertmurraya mangrovi</name>
    <dbReference type="NCBI Taxonomy" id="3098077"/>
    <lineage>
        <taxon>Bacteria</taxon>
        <taxon>Bacillati</taxon>
        <taxon>Bacillota</taxon>
        <taxon>Bacilli</taxon>
        <taxon>Bacillales</taxon>
        <taxon>Bacillaceae</taxon>
        <taxon>Robertmurraya</taxon>
    </lineage>
</organism>
<dbReference type="NCBIfam" id="TIGR04398">
    <property type="entry name" value="SLAP_DUP"/>
    <property type="match status" value="2"/>
</dbReference>
<proteinExistence type="predicted"/>